<dbReference type="Proteomes" id="UP000072741">
    <property type="component" value="Unassembled WGS sequence"/>
</dbReference>
<dbReference type="CDD" id="cd08252">
    <property type="entry name" value="AL_MDR"/>
    <property type="match status" value="1"/>
</dbReference>
<proteinExistence type="inferred from homology"/>
<evidence type="ECO:0000313" key="9">
    <source>
        <dbReference type="Proteomes" id="UP000072741"/>
    </source>
</evidence>
<dbReference type="InterPro" id="IPR014182">
    <property type="entry name" value="ADH_Zn_typ-1"/>
</dbReference>
<dbReference type="GO" id="GO:0008270">
    <property type="term" value="F:zinc ion binding"/>
    <property type="evidence" value="ECO:0007669"/>
    <property type="project" value="InterPro"/>
</dbReference>
<keyword evidence="9" id="KW-1185">Reference proteome</keyword>
<dbReference type="InterPro" id="IPR002364">
    <property type="entry name" value="Quin_OxRdtase/zeta-crystal_CS"/>
</dbReference>
<dbReference type="InterPro" id="IPR020843">
    <property type="entry name" value="ER"/>
</dbReference>
<evidence type="ECO:0000256" key="2">
    <source>
        <dbReference type="ARBA" id="ARBA00011881"/>
    </source>
</evidence>
<accession>A0A147GQE7</accession>
<keyword evidence="6" id="KW-0560">Oxidoreductase</keyword>
<dbReference type="SMART" id="SM00829">
    <property type="entry name" value="PKS_ER"/>
    <property type="match status" value="1"/>
</dbReference>
<dbReference type="GO" id="GO:0003723">
    <property type="term" value="F:RNA binding"/>
    <property type="evidence" value="ECO:0007669"/>
    <property type="project" value="UniProtKB-KW"/>
</dbReference>
<dbReference type="Pfam" id="PF08240">
    <property type="entry name" value="ADH_N"/>
    <property type="match status" value="1"/>
</dbReference>
<name>A0A147GQE7_9BURK</name>
<sequence length="336" mass="35727">MKAIGYRHNLPIDQPDSLVELDLPVPQPGPRDLRVRVSAVSVNPVDTKVRRNAAPEAGQARVLGWDAVGTVDAVGSAVTGFAPGDRVYYAGSIVRPGANSELHLVDERIAARAPATLSDAQAAALPLTAITAWELLFDRLQVPRGGGAGQTLLITGGAGGVGSILIQLARQLTQLRVVATASRAETRQWCLDLGAHAVVDHSRPLATELKAAGIEAVDLVASLTQTAQHYAQLIEALKPQGRLAVIDDLPQLDAMPLKRKAISLHWELMFTRSMFETPDMAAQGALLAEVAALADAGRLRTTLGEHYGRIDAANLRRAHAFIESGRARGKVVLEGF</sequence>
<keyword evidence="3" id="KW-0963">Cytoplasm</keyword>
<dbReference type="RefSeq" id="WP_058643141.1">
    <property type="nucleotide sequence ID" value="NZ_LDSL01000110.1"/>
</dbReference>
<dbReference type="Gene3D" id="3.40.50.720">
    <property type="entry name" value="NAD(P)-binding Rossmann-like Domain"/>
    <property type="match status" value="1"/>
</dbReference>
<dbReference type="Pfam" id="PF13602">
    <property type="entry name" value="ADH_zinc_N_2"/>
    <property type="match status" value="1"/>
</dbReference>
<evidence type="ECO:0000256" key="4">
    <source>
        <dbReference type="ARBA" id="ARBA00022857"/>
    </source>
</evidence>
<dbReference type="SUPFAM" id="SSF51735">
    <property type="entry name" value="NAD(P)-binding Rossmann-fold domains"/>
    <property type="match status" value="1"/>
</dbReference>
<dbReference type="InterPro" id="IPR011032">
    <property type="entry name" value="GroES-like_sf"/>
</dbReference>
<dbReference type="Gene3D" id="3.90.180.10">
    <property type="entry name" value="Medium-chain alcohol dehydrogenases, catalytic domain"/>
    <property type="match status" value="1"/>
</dbReference>
<dbReference type="InterPro" id="IPR051603">
    <property type="entry name" value="Zinc-ADH_QOR/CCCR"/>
</dbReference>
<gene>
    <name evidence="8" type="ORF">NS331_16965</name>
</gene>
<dbReference type="AlphaFoldDB" id="A0A147GQE7"/>
<evidence type="ECO:0000256" key="6">
    <source>
        <dbReference type="RuleBase" id="RU364000"/>
    </source>
</evidence>
<dbReference type="SUPFAM" id="SSF50129">
    <property type="entry name" value="GroES-like"/>
    <property type="match status" value="1"/>
</dbReference>
<evidence type="ECO:0000256" key="1">
    <source>
        <dbReference type="ARBA" id="ARBA00004496"/>
    </source>
</evidence>
<comment type="caution">
    <text evidence="8">The sequence shown here is derived from an EMBL/GenBank/DDBJ whole genome shotgun (WGS) entry which is preliminary data.</text>
</comment>
<comment type="similarity">
    <text evidence="6">Belongs to the zinc-containing alcohol dehydrogenase family. Quinone oxidoreductase subfamily.</text>
</comment>
<dbReference type="OrthoDB" id="9785812at2"/>
<evidence type="ECO:0000313" key="8">
    <source>
        <dbReference type="EMBL" id="KTT17740.1"/>
    </source>
</evidence>
<feature type="domain" description="Enoyl reductase (ER)" evidence="7">
    <location>
        <begin position="13"/>
        <end position="333"/>
    </location>
</feature>
<dbReference type="InterPro" id="IPR036291">
    <property type="entry name" value="NAD(P)-bd_dom_sf"/>
</dbReference>
<evidence type="ECO:0000256" key="5">
    <source>
        <dbReference type="ARBA" id="ARBA00022884"/>
    </source>
</evidence>
<keyword evidence="6" id="KW-0862">Zinc</keyword>
<reference evidence="8 9" key="1">
    <citation type="journal article" date="2016" name="Front. Microbiol.">
        <title>Genomic Resource of Rice Seed Associated Bacteria.</title>
        <authorList>
            <person name="Midha S."/>
            <person name="Bansal K."/>
            <person name="Sharma S."/>
            <person name="Kumar N."/>
            <person name="Patil P.P."/>
            <person name="Chaudhry V."/>
            <person name="Patil P.B."/>
        </authorList>
    </citation>
    <scope>NUCLEOTIDE SEQUENCE [LARGE SCALE GENOMIC DNA]</scope>
    <source>
        <strain evidence="8 9">NS331</strain>
    </source>
</reference>
<evidence type="ECO:0000256" key="3">
    <source>
        <dbReference type="ARBA" id="ARBA00022490"/>
    </source>
</evidence>
<dbReference type="GO" id="GO:0016491">
    <property type="term" value="F:oxidoreductase activity"/>
    <property type="evidence" value="ECO:0007669"/>
    <property type="project" value="UniProtKB-KW"/>
</dbReference>
<protein>
    <recommendedName>
        <fullName evidence="6">Zinc-type alcohol dehydrogenase-like protein</fullName>
    </recommendedName>
</protein>
<dbReference type="GO" id="GO:0005737">
    <property type="term" value="C:cytoplasm"/>
    <property type="evidence" value="ECO:0007669"/>
    <property type="project" value="UniProtKB-SubCell"/>
</dbReference>
<dbReference type="PATRIC" id="fig|433924.3.peg.341"/>
<dbReference type="EMBL" id="LDSL01000110">
    <property type="protein sequence ID" value="KTT17740.1"/>
    <property type="molecule type" value="Genomic_DNA"/>
</dbReference>
<keyword evidence="4" id="KW-0521">NADP</keyword>
<comment type="subunit">
    <text evidence="2">Homotetramer.</text>
</comment>
<keyword evidence="6" id="KW-0479">Metal-binding</keyword>
<dbReference type="PANTHER" id="PTHR44154">
    <property type="entry name" value="QUINONE OXIDOREDUCTASE"/>
    <property type="match status" value="1"/>
</dbReference>
<organism evidence="8 9">
    <name type="scientific">Pseudacidovorax intermedius</name>
    <dbReference type="NCBI Taxonomy" id="433924"/>
    <lineage>
        <taxon>Bacteria</taxon>
        <taxon>Pseudomonadati</taxon>
        <taxon>Pseudomonadota</taxon>
        <taxon>Betaproteobacteria</taxon>
        <taxon>Burkholderiales</taxon>
        <taxon>Comamonadaceae</taxon>
        <taxon>Pseudacidovorax</taxon>
    </lineage>
</organism>
<dbReference type="NCBIfam" id="TIGR02817">
    <property type="entry name" value="adh_fam_1"/>
    <property type="match status" value="1"/>
</dbReference>
<evidence type="ECO:0000259" key="7">
    <source>
        <dbReference type="SMART" id="SM00829"/>
    </source>
</evidence>
<comment type="subcellular location">
    <subcellularLocation>
        <location evidence="1">Cytoplasm</location>
    </subcellularLocation>
</comment>
<dbReference type="PANTHER" id="PTHR44154:SF1">
    <property type="entry name" value="QUINONE OXIDOREDUCTASE"/>
    <property type="match status" value="1"/>
</dbReference>
<keyword evidence="5" id="KW-0694">RNA-binding</keyword>
<dbReference type="PROSITE" id="PS01162">
    <property type="entry name" value="QOR_ZETA_CRYSTAL"/>
    <property type="match status" value="1"/>
</dbReference>
<dbReference type="InterPro" id="IPR013154">
    <property type="entry name" value="ADH-like_N"/>
</dbReference>